<name>A0A1M4XPP9_9FLAO</name>
<keyword evidence="2" id="KW-1185">Reference proteome</keyword>
<protein>
    <submittedName>
        <fullName evidence="1">Uncharacterized protein</fullName>
    </submittedName>
</protein>
<dbReference type="AlphaFoldDB" id="A0A1M4XPP9"/>
<evidence type="ECO:0000313" key="2">
    <source>
        <dbReference type="Proteomes" id="UP000184518"/>
    </source>
</evidence>
<organism evidence="1 2">
    <name type="scientific">Chryseobacterium arachidis</name>
    <dbReference type="NCBI Taxonomy" id="1416778"/>
    <lineage>
        <taxon>Bacteria</taxon>
        <taxon>Pseudomonadati</taxon>
        <taxon>Bacteroidota</taxon>
        <taxon>Flavobacteriia</taxon>
        <taxon>Flavobacteriales</taxon>
        <taxon>Weeksellaceae</taxon>
        <taxon>Chryseobacterium group</taxon>
        <taxon>Chryseobacterium</taxon>
    </lineage>
</organism>
<dbReference type="Proteomes" id="UP000184518">
    <property type="component" value="Unassembled WGS sequence"/>
</dbReference>
<dbReference type="STRING" id="1416778.SAMN05443633_102389"/>
<evidence type="ECO:0000313" key="1">
    <source>
        <dbReference type="EMBL" id="SHE95479.1"/>
    </source>
</evidence>
<sequence length="945" mass="108757">MNYEDFDTSDPEQLKLLSLVEINKNFLLNQKINGIEKIKSLQNNTNKSFEDISRKTWAQIRGKRVEEITLEDFFGNENLNVEQLIKDLDDRSTYFISNKFDFTRYNTSGEALQEFKKEKGIPPMAKSDNLVVRDNNYTLEVVHRPEKQKINSEELTNVSESLFLDSLKKALIINTSIDYITKSKYTHTISIDINNKSIIYEFYICYSQADFIKTNSHPTSVETTVNIDDKYKAIGLRTDSYNTFLRFINRVYGEKAYNNYKVILFKRFEQLANSLGTIEQLKFFYDKVPDFIITGFDVNGENLKLSDEILWKHFMLFMDYDDKLSQEDKKNAVMWSLPAQDFRDESSYAIRILTGIKGNFILNKLLPDPELVLRIYSNMDGQSEYKGRAFVMNGSSNSYGNWIDNKTIFVAIITAHLQDHEQDSKIKIPYTENIETDFFQGTDLIDKQTNYKIEYSLDSHIFYKESGEHKNKIYLENRMREWIPYGNVDADIGVQTVGEWDDEVTFTESYYNPLEIVTFSQYMDHDDIETGDVLENCIISNVPALFVKHASDLKEWQKVHQMIRIGTDVLMILGSIATIESGASGMILYAAVADLGLATADLTIQGGLKQNLERTTEGREFLEEWDNFYNIATFATAGPVIVKAIEKKIPQIMEKAVPIFHSFKLQALPAEKFSNILLKSVYSLNIKGFCKSGLQLVRYRKCAVEFGQLYKGAFRLQDAGLLFIKNIKGDVSTIYKGIVLKSGSKEEVGNFINNILNKVRGRKKIEVYLDKLIKTLRETEDYSSIFAKTVSSVEDGVTKIIKDFEKEIIAKKITKEDGLLVNNARNIKQRHVGEKFPDYIVWDNIPSTYFKGSKITHFHPNGSGLSLADIWMFITCELLEIRAFGPTGTVYSMKNLGLPDKVVEELWDMIQMQEVLGASLNEGKAFKQLWKKMEPYVEYSKYVNK</sequence>
<dbReference type="RefSeq" id="WP_072953846.1">
    <property type="nucleotide sequence ID" value="NZ_FQUT01000002.1"/>
</dbReference>
<gene>
    <name evidence="1" type="ORF">SAMN05443633_102389</name>
</gene>
<proteinExistence type="predicted"/>
<dbReference type="EMBL" id="FQUT01000002">
    <property type="protein sequence ID" value="SHE95479.1"/>
    <property type="molecule type" value="Genomic_DNA"/>
</dbReference>
<reference evidence="2" key="1">
    <citation type="submission" date="2016-11" db="EMBL/GenBank/DDBJ databases">
        <authorList>
            <person name="Varghese N."/>
            <person name="Submissions S."/>
        </authorList>
    </citation>
    <scope>NUCLEOTIDE SEQUENCE [LARGE SCALE GENOMIC DNA]</scope>
    <source>
        <strain evidence="2">DSM 27619</strain>
    </source>
</reference>
<accession>A0A1M4XPP9</accession>
<dbReference type="OrthoDB" id="1207157at2"/>